<evidence type="ECO:0000256" key="5">
    <source>
        <dbReference type="ARBA" id="ARBA00022759"/>
    </source>
</evidence>
<dbReference type="Gene3D" id="1.10.340.70">
    <property type="match status" value="1"/>
</dbReference>
<dbReference type="Gene3D" id="3.10.10.10">
    <property type="entry name" value="HIV Type 1 Reverse Transcriptase, subunit A, domain 1"/>
    <property type="match status" value="1"/>
</dbReference>
<feature type="domain" description="CCHC-type" evidence="10">
    <location>
        <begin position="129"/>
        <end position="145"/>
    </location>
</feature>
<keyword evidence="8" id="KW-0479">Metal-binding</keyword>
<keyword evidence="13" id="KW-1185">Reference proteome</keyword>
<dbReference type="GO" id="GO:0006508">
    <property type="term" value="P:proteolysis"/>
    <property type="evidence" value="ECO:0007669"/>
    <property type="project" value="InterPro"/>
</dbReference>
<evidence type="ECO:0000259" key="11">
    <source>
        <dbReference type="PROSITE" id="PS50175"/>
    </source>
</evidence>
<evidence type="ECO:0000256" key="7">
    <source>
        <dbReference type="ARBA" id="ARBA00023268"/>
    </source>
</evidence>
<dbReference type="InterPro" id="IPR001878">
    <property type="entry name" value="Znf_CCHC"/>
</dbReference>
<feature type="compositionally biased region" description="Polar residues" evidence="9">
    <location>
        <begin position="159"/>
        <end position="168"/>
    </location>
</feature>
<dbReference type="GeneID" id="117647734"/>
<dbReference type="FunFam" id="3.30.70.270:FF:000020">
    <property type="entry name" value="Transposon Tf2-6 polyprotein-like Protein"/>
    <property type="match status" value="1"/>
</dbReference>
<dbReference type="GO" id="GO:0003676">
    <property type="term" value="F:nucleic acid binding"/>
    <property type="evidence" value="ECO:0007669"/>
    <property type="project" value="InterPro"/>
</dbReference>
<dbReference type="InterPro" id="IPR012337">
    <property type="entry name" value="RNaseH-like_sf"/>
</dbReference>
<proteinExistence type="predicted"/>
<feature type="region of interest" description="Disordered" evidence="9">
    <location>
        <begin position="149"/>
        <end position="168"/>
    </location>
</feature>
<dbReference type="GO" id="GO:0042575">
    <property type="term" value="C:DNA polymerase complex"/>
    <property type="evidence" value="ECO:0007669"/>
    <property type="project" value="UniProtKB-ARBA"/>
</dbReference>
<dbReference type="SUPFAM" id="SSF50630">
    <property type="entry name" value="Acid proteases"/>
    <property type="match status" value="1"/>
</dbReference>
<dbReference type="SUPFAM" id="SSF53098">
    <property type="entry name" value="Ribonuclease H-like"/>
    <property type="match status" value="1"/>
</dbReference>
<dbReference type="InterPro" id="IPR041577">
    <property type="entry name" value="RT_RNaseH_2"/>
</dbReference>
<dbReference type="FunFam" id="1.10.340.70:FF:000003">
    <property type="entry name" value="Protein CBG25708"/>
    <property type="match status" value="1"/>
</dbReference>
<dbReference type="PANTHER" id="PTHR37984">
    <property type="entry name" value="PROTEIN CBG26694"/>
    <property type="match status" value="1"/>
</dbReference>
<dbReference type="RefSeq" id="XP_034245522.1">
    <property type="nucleotide sequence ID" value="XM_034389631.1"/>
</dbReference>
<dbReference type="PANTHER" id="PTHR37984:SF5">
    <property type="entry name" value="PROTEIN NYNRIN-LIKE"/>
    <property type="match status" value="1"/>
</dbReference>
<dbReference type="EC" id="2.7.7.49" evidence="1"/>
<keyword evidence="8" id="KW-0863">Zinc-finger</keyword>
<name>A0A6P8ZBR8_THRPL</name>
<evidence type="ECO:0000256" key="6">
    <source>
        <dbReference type="ARBA" id="ARBA00022801"/>
    </source>
</evidence>
<dbReference type="Gene3D" id="3.30.70.270">
    <property type="match status" value="2"/>
</dbReference>
<dbReference type="GO" id="GO:0015074">
    <property type="term" value="P:DNA integration"/>
    <property type="evidence" value="ECO:0007669"/>
    <property type="project" value="InterPro"/>
</dbReference>
<dbReference type="AlphaFoldDB" id="A0A6P8ZBR8"/>
<keyword evidence="6" id="KW-0378">Hydrolase</keyword>
<evidence type="ECO:0000256" key="8">
    <source>
        <dbReference type="PROSITE-ProRule" id="PRU00047"/>
    </source>
</evidence>
<dbReference type="SUPFAM" id="SSF56672">
    <property type="entry name" value="DNA/RNA polymerases"/>
    <property type="match status" value="1"/>
</dbReference>
<feature type="domain" description="Peptidase A2" evidence="11">
    <location>
        <begin position="218"/>
        <end position="297"/>
    </location>
</feature>
<dbReference type="InterPro" id="IPR050951">
    <property type="entry name" value="Retrovirus_Pol_polyprotein"/>
</dbReference>
<evidence type="ECO:0000256" key="2">
    <source>
        <dbReference type="ARBA" id="ARBA00022679"/>
    </source>
</evidence>
<dbReference type="InterPro" id="IPR041588">
    <property type="entry name" value="Integrase_H2C2"/>
</dbReference>
<gene>
    <name evidence="14" type="primary">LOC117647734</name>
</gene>
<evidence type="ECO:0000256" key="9">
    <source>
        <dbReference type="SAM" id="MobiDB-lite"/>
    </source>
</evidence>
<evidence type="ECO:0000256" key="3">
    <source>
        <dbReference type="ARBA" id="ARBA00022695"/>
    </source>
</evidence>
<dbReference type="CDD" id="cd01647">
    <property type="entry name" value="RT_LTR"/>
    <property type="match status" value="1"/>
</dbReference>
<feature type="compositionally biased region" description="Low complexity" evidence="9">
    <location>
        <begin position="69"/>
        <end position="106"/>
    </location>
</feature>
<dbReference type="GO" id="GO:0004190">
    <property type="term" value="F:aspartic-type endopeptidase activity"/>
    <property type="evidence" value="ECO:0007669"/>
    <property type="project" value="InterPro"/>
</dbReference>
<feature type="region of interest" description="Disordered" evidence="9">
    <location>
        <begin position="54"/>
        <end position="110"/>
    </location>
</feature>
<dbReference type="Gene3D" id="2.40.70.10">
    <property type="entry name" value="Acid Proteases"/>
    <property type="match status" value="1"/>
</dbReference>
<dbReference type="InterPro" id="IPR001584">
    <property type="entry name" value="Integrase_cat-core"/>
</dbReference>
<dbReference type="GO" id="GO:0004519">
    <property type="term" value="F:endonuclease activity"/>
    <property type="evidence" value="ECO:0007669"/>
    <property type="project" value="UniProtKB-KW"/>
</dbReference>
<dbReference type="InParanoid" id="A0A6P8ZBR8"/>
<dbReference type="KEGG" id="tpal:117647734"/>
<dbReference type="InterPro" id="IPR000477">
    <property type="entry name" value="RT_dom"/>
</dbReference>
<dbReference type="InterPro" id="IPR043502">
    <property type="entry name" value="DNA/RNA_pol_sf"/>
</dbReference>
<dbReference type="Pfam" id="PF00078">
    <property type="entry name" value="RVT_1"/>
    <property type="match status" value="1"/>
</dbReference>
<keyword evidence="4" id="KW-0540">Nuclease</keyword>
<dbReference type="Proteomes" id="UP000515158">
    <property type="component" value="Unplaced"/>
</dbReference>
<protein>
    <recommendedName>
        <fullName evidence="1">RNA-directed DNA polymerase</fullName>
        <ecNumber evidence="1">2.7.7.49</ecNumber>
    </recommendedName>
</protein>
<accession>A0A6P8ZBR8</accession>
<evidence type="ECO:0000259" key="10">
    <source>
        <dbReference type="PROSITE" id="PS50158"/>
    </source>
</evidence>
<dbReference type="InterPro" id="IPR001995">
    <property type="entry name" value="Peptidase_A2_cat"/>
</dbReference>
<dbReference type="PROSITE" id="PS50175">
    <property type="entry name" value="ASP_PROT_RETROV"/>
    <property type="match status" value="1"/>
</dbReference>
<dbReference type="PROSITE" id="PS50158">
    <property type="entry name" value="ZF_CCHC"/>
    <property type="match status" value="1"/>
</dbReference>
<dbReference type="Pfam" id="PF00665">
    <property type="entry name" value="rve"/>
    <property type="match status" value="1"/>
</dbReference>
<dbReference type="GO" id="GO:0003964">
    <property type="term" value="F:RNA-directed DNA polymerase activity"/>
    <property type="evidence" value="ECO:0007669"/>
    <property type="project" value="UniProtKB-EC"/>
</dbReference>
<keyword evidence="3" id="KW-0548">Nucleotidyltransferase</keyword>
<dbReference type="InterPro" id="IPR036397">
    <property type="entry name" value="RNaseH_sf"/>
</dbReference>
<dbReference type="Pfam" id="PF17921">
    <property type="entry name" value="Integrase_H2C2"/>
    <property type="match status" value="1"/>
</dbReference>
<dbReference type="OrthoDB" id="8195559at2759"/>
<dbReference type="GO" id="GO:0008270">
    <property type="term" value="F:zinc ion binding"/>
    <property type="evidence" value="ECO:0007669"/>
    <property type="project" value="UniProtKB-KW"/>
</dbReference>
<keyword evidence="8" id="KW-0862">Zinc</keyword>
<feature type="domain" description="Integrase catalytic" evidence="12">
    <location>
        <begin position="929"/>
        <end position="1087"/>
    </location>
</feature>
<keyword evidence="5" id="KW-0255">Endonuclease</keyword>
<organism evidence="14">
    <name type="scientific">Thrips palmi</name>
    <name type="common">Melon thrips</name>
    <dbReference type="NCBI Taxonomy" id="161013"/>
    <lineage>
        <taxon>Eukaryota</taxon>
        <taxon>Metazoa</taxon>
        <taxon>Ecdysozoa</taxon>
        <taxon>Arthropoda</taxon>
        <taxon>Hexapoda</taxon>
        <taxon>Insecta</taxon>
        <taxon>Pterygota</taxon>
        <taxon>Neoptera</taxon>
        <taxon>Paraneoptera</taxon>
        <taxon>Thysanoptera</taxon>
        <taxon>Terebrantia</taxon>
        <taxon>Thripoidea</taxon>
        <taxon>Thripidae</taxon>
        <taxon>Thrips</taxon>
    </lineage>
</organism>
<reference evidence="14" key="1">
    <citation type="submission" date="2025-08" db="UniProtKB">
        <authorList>
            <consortium name="RefSeq"/>
        </authorList>
    </citation>
    <scope>IDENTIFICATION</scope>
    <source>
        <tissue evidence="14">Total insect</tissue>
    </source>
</reference>
<dbReference type="PROSITE" id="PS50994">
    <property type="entry name" value="INTEGRASE"/>
    <property type="match status" value="1"/>
</dbReference>
<keyword evidence="7" id="KW-0511">Multifunctional enzyme</keyword>
<dbReference type="Pfam" id="PF17919">
    <property type="entry name" value="RT_RNaseH_2"/>
    <property type="match status" value="1"/>
</dbReference>
<evidence type="ECO:0000313" key="13">
    <source>
        <dbReference type="Proteomes" id="UP000515158"/>
    </source>
</evidence>
<evidence type="ECO:0000256" key="1">
    <source>
        <dbReference type="ARBA" id="ARBA00012493"/>
    </source>
</evidence>
<evidence type="ECO:0000256" key="4">
    <source>
        <dbReference type="ARBA" id="ARBA00022722"/>
    </source>
</evidence>
<evidence type="ECO:0000313" key="14">
    <source>
        <dbReference type="RefSeq" id="XP_034245522.1"/>
    </source>
</evidence>
<dbReference type="InterPro" id="IPR021109">
    <property type="entry name" value="Peptidase_aspartic_dom_sf"/>
</dbReference>
<evidence type="ECO:0000259" key="12">
    <source>
        <dbReference type="PROSITE" id="PS50994"/>
    </source>
</evidence>
<dbReference type="CDD" id="cd09274">
    <property type="entry name" value="RNase_HI_RT_Ty3"/>
    <property type="match status" value="1"/>
</dbReference>
<dbReference type="InterPro" id="IPR043128">
    <property type="entry name" value="Rev_trsase/Diguanyl_cyclase"/>
</dbReference>
<dbReference type="Gene3D" id="3.30.420.10">
    <property type="entry name" value="Ribonuclease H-like superfamily/Ribonuclease H"/>
    <property type="match status" value="1"/>
</dbReference>
<keyword evidence="2" id="KW-0808">Transferase</keyword>
<sequence length="1162" mass="129425">MLRDQLVRGIRSDECRRKLLAEVDLEFANAKNIAIQDESIRRQSQALANAVHVGRVNSQPKPRAKKPQNPNSSPTTSRQSSSNQRRGQGQSTSQGQRQSPSQGQRPKFGPCRRCGRKHNCHTCPARNWKCFKCNLMGHTSNYCPSDRVNSVGTEEPKQESQSGPQTESIEQEVQNVFKLRSFFLFYDFVSVHNVFVSVGAVKSNPPLLISLNVATKSIQFEVDTGAGATVMSRAQFSSTFRNLTLVPSKIILHSVNGMIANAGEVTVDVNFNHVCHKLSFIVCDNTPNFTPLLGRNWLDVILPHWRSVLVQNQINVVNDCNPPSIEELRVLFPSVFDSKADSVIKGFTATLVLKPNAIPVFAKAYNVAFGLLDKVSKHLDNLVLLGKAIRVRQSEWASPGVVVQKKDGTIRYCANFKRTLDPQLRIDYYPLPRPDTVFATLSNGVFFTSLDLSDAYTQLQLDPKSQDLCVLNTHMGLFKLTRLIYGVASAAAIFQSVMDRILINLPGVTCYLDNVLIKGVSLSDCVNNTMLVLARLEKHNVRLRLDKCDWFVPELQYLGFVISKEGRKPNPSLVSAIVDFAPPVNCAQIGTFLGMLSFYAEFLPNLSTVAKPLRSLNDDKYDWNVECQVSFDLLKNMLTSSECLMHYDPDLPIVVSVDASPVGIGGVLAHVVEVNGKKVERPVMFISATLSPTQMAYAQVDREALAVVTIVDRCHRFLWAREFTLVTDNAAIARIFHEDKSLPVRTGHRLQHWATMLQAYSYKLVHRKSELNTVADALSRLPVKAGVNDSCVHVIYPDLPLSADCVSVATASDPLLSKVCELTVAGWPSYNKFSDNPALEKFFKVRDSLSIHNKCLMFALRVVIPLSLQSKVLSLLHQGHPGVVRTKLLARSLVWWPSLNSDIEVLCDSCNVCAKVNFKPKENFVPWPAAKFPFQRVHIDFFFLKVKRVECLIFVDAYSKWLHIQVVPNLRAETIINVMFSIFAMFATLPEILVSDNGAPFDSAEFLEFCTSLSITSKRIPPYHPESNGLAESSVGVAKSALAKLFPENAGTDEPLELTISKFLFDYRNIPSTVTHKSPNEMLHSFKTRTPLTVINPSIRPDSRLSSSLAAFREGDPVILKLSKRHPVLNGVIVRALGPTHYHVSISGVIKKVHCNQLARAP</sequence>